<feature type="transmembrane region" description="Helical" evidence="1">
    <location>
        <begin position="7"/>
        <end position="30"/>
    </location>
</feature>
<evidence type="ECO:0000313" key="4">
    <source>
        <dbReference type="EMBL" id="RJG48108.1"/>
    </source>
</evidence>
<organism evidence="4 5">
    <name type="scientific">Motilimonas pumila</name>
    <dbReference type="NCBI Taxonomy" id="2303987"/>
    <lineage>
        <taxon>Bacteria</taxon>
        <taxon>Pseudomonadati</taxon>
        <taxon>Pseudomonadota</taxon>
        <taxon>Gammaproteobacteria</taxon>
        <taxon>Alteromonadales</taxon>
        <taxon>Alteromonadales genera incertae sedis</taxon>
        <taxon>Motilimonas</taxon>
    </lineage>
</organism>
<dbReference type="SMART" id="SM00052">
    <property type="entry name" value="EAL"/>
    <property type="match status" value="1"/>
</dbReference>
<dbReference type="OrthoDB" id="5894408at2"/>
<keyword evidence="1" id="KW-1133">Transmembrane helix</keyword>
<dbReference type="InterPro" id="IPR035919">
    <property type="entry name" value="EAL_sf"/>
</dbReference>
<evidence type="ECO:0000259" key="3">
    <source>
        <dbReference type="PROSITE" id="PS50887"/>
    </source>
</evidence>
<dbReference type="Gene3D" id="3.20.20.450">
    <property type="entry name" value="EAL domain"/>
    <property type="match status" value="1"/>
</dbReference>
<dbReference type="RefSeq" id="WP_119910334.1">
    <property type="nucleotide sequence ID" value="NZ_QZCH01000009.1"/>
</dbReference>
<reference evidence="4 5" key="1">
    <citation type="submission" date="2018-09" db="EMBL/GenBank/DDBJ databases">
        <authorList>
            <person name="Wang F."/>
        </authorList>
    </citation>
    <scope>NUCLEOTIDE SEQUENCE [LARGE SCALE GENOMIC DNA]</scope>
    <source>
        <strain evidence="4 5">PLHSC7-2</strain>
    </source>
</reference>
<dbReference type="Proteomes" id="UP000283255">
    <property type="component" value="Unassembled WGS sequence"/>
</dbReference>
<dbReference type="PANTHER" id="PTHR33121">
    <property type="entry name" value="CYCLIC DI-GMP PHOSPHODIESTERASE PDEF"/>
    <property type="match status" value="1"/>
</dbReference>
<dbReference type="SUPFAM" id="SSF55073">
    <property type="entry name" value="Nucleotide cyclase"/>
    <property type="match status" value="1"/>
</dbReference>
<dbReference type="InterPro" id="IPR001633">
    <property type="entry name" value="EAL_dom"/>
</dbReference>
<protein>
    <submittedName>
        <fullName evidence="4">EAL domain-containing protein</fullName>
    </submittedName>
</protein>
<dbReference type="Gene3D" id="3.30.70.270">
    <property type="match status" value="1"/>
</dbReference>
<dbReference type="PROSITE" id="PS50887">
    <property type="entry name" value="GGDEF"/>
    <property type="match status" value="1"/>
</dbReference>
<feature type="domain" description="EAL" evidence="2">
    <location>
        <begin position="375"/>
        <end position="620"/>
    </location>
</feature>
<evidence type="ECO:0000259" key="2">
    <source>
        <dbReference type="PROSITE" id="PS50883"/>
    </source>
</evidence>
<dbReference type="InterPro" id="IPR050706">
    <property type="entry name" value="Cyclic-di-GMP_PDE-like"/>
</dbReference>
<dbReference type="SUPFAM" id="SSF141868">
    <property type="entry name" value="EAL domain-like"/>
    <property type="match status" value="1"/>
</dbReference>
<keyword evidence="1" id="KW-0472">Membrane</keyword>
<gene>
    <name evidence="4" type="ORF">D1Z90_08505</name>
</gene>
<evidence type="ECO:0000313" key="5">
    <source>
        <dbReference type="Proteomes" id="UP000283255"/>
    </source>
</evidence>
<dbReference type="InterPro" id="IPR029787">
    <property type="entry name" value="Nucleotide_cyclase"/>
</dbReference>
<dbReference type="PROSITE" id="PS50883">
    <property type="entry name" value="EAL"/>
    <property type="match status" value="1"/>
</dbReference>
<proteinExistence type="predicted"/>
<dbReference type="AlphaFoldDB" id="A0A418YFI6"/>
<comment type="caution">
    <text evidence="4">The sequence shown here is derived from an EMBL/GenBank/DDBJ whole genome shotgun (WGS) entry which is preliminary data.</text>
</comment>
<dbReference type="Pfam" id="PF00563">
    <property type="entry name" value="EAL"/>
    <property type="match status" value="1"/>
</dbReference>
<keyword evidence="5" id="KW-1185">Reference proteome</keyword>
<dbReference type="EMBL" id="QZCH01000009">
    <property type="protein sequence ID" value="RJG48108.1"/>
    <property type="molecule type" value="Genomic_DNA"/>
</dbReference>
<dbReference type="GO" id="GO:0071111">
    <property type="term" value="F:cyclic-guanylate-specific phosphodiesterase activity"/>
    <property type="evidence" value="ECO:0007669"/>
    <property type="project" value="InterPro"/>
</dbReference>
<feature type="domain" description="GGDEF" evidence="3">
    <location>
        <begin position="235"/>
        <end position="366"/>
    </location>
</feature>
<dbReference type="NCBIfam" id="TIGR00254">
    <property type="entry name" value="GGDEF"/>
    <property type="match status" value="1"/>
</dbReference>
<dbReference type="CDD" id="cd01948">
    <property type="entry name" value="EAL"/>
    <property type="match status" value="1"/>
</dbReference>
<dbReference type="InterPro" id="IPR000160">
    <property type="entry name" value="GGDEF_dom"/>
</dbReference>
<accession>A0A418YFI6</accession>
<evidence type="ECO:0000256" key="1">
    <source>
        <dbReference type="SAM" id="Phobius"/>
    </source>
</evidence>
<feature type="transmembrane region" description="Helical" evidence="1">
    <location>
        <begin position="130"/>
        <end position="150"/>
    </location>
</feature>
<reference evidence="4 5" key="2">
    <citation type="submission" date="2019-01" db="EMBL/GenBank/DDBJ databases">
        <title>Motilimonas pumilus sp. nov., isolated from the gut of sea cucumber (Apostichopus japonicus).</title>
        <authorList>
            <person name="Wang F.-Q."/>
            <person name="Ren L.-H."/>
            <person name="Lin Y.-W."/>
            <person name="Sun G.-H."/>
            <person name="Du Z.-J."/>
            <person name="Zhao J.-X."/>
            <person name="Liu X.-J."/>
            <person name="Liu L.-J."/>
        </authorList>
    </citation>
    <scope>NUCLEOTIDE SEQUENCE [LARGE SCALE GENOMIC DNA]</scope>
    <source>
        <strain evidence="4 5">PLHSC7-2</strain>
    </source>
</reference>
<dbReference type="PANTHER" id="PTHR33121:SF79">
    <property type="entry name" value="CYCLIC DI-GMP PHOSPHODIESTERASE PDED-RELATED"/>
    <property type="match status" value="1"/>
</dbReference>
<dbReference type="Pfam" id="PF00990">
    <property type="entry name" value="GGDEF"/>
    <property type="match status" value="1"/>
</dbReference>
<sequence>MKEYKNSLIITNVVMLLAAIAVIIAVKLHFSPIIADINNNLKDEIRLTIASSGLSQITVDNIARQQQLVALQVSDNATNAAFVANASASLSPAFQLLFPEATTKQAVNSSDYTFNFTSSFSNISANITALLWQLVVLLGVSALIINWAIFRLLKNLEKRLIAEVSSDTPQTSTFTQVTEQLLEQRQRFHQEIQQQHQKIQLLVKQVSMDNLTGLTNRHGFRKDLTDILSNEGENKTAILALVRASELNKINQHSGYQQGDAYLSDISRILIQVAKRFAETQCYRISGSDFAILAPSMSVSDAQKLAKHLKHLFDEYQSLNNYDTVAYTGLSSVSSGQLPEQVLSRADIALSKAQTESVNAWAFEQNDNQDQNLGQLHWKKVIESIIDNRAVMLLNQPIQAIHRNMKGYQEIFTRFVGQNNAMIPTDTVFAMAQRLDLIVKLEQVILETMISQCRHKTDGNARWGVNVSATSLQNSAFIVWLERLLLREPNIAAALVFEFDEDVLDRNLVASKRVFDMLKRTGSRSAICKFGKGIGSFRLFKELKPDFVKVDASLISNIERDSANQQFLRMIVDVAHRMGCQVIAEGVEHLEQKQLLENMYVDGLQGFLISRPTPLAKVNA</sequence>
<keyword evidence="1" id="KW-0812">Transmembrane</keyword>
<dbReference type="InterPro" id="IPR043128">
    <property type="entry name" value="Rev_trsase/Diguanyl_cyclase"/>
</dbReference>
<name>A0A418YFI6_9GAMM</name>
<dbReference type="SMART" id="SM00267">
    <property type="entry name" value="GGDEF"/>
    <property type="match status" value="1"/>
</dbReference>